<sequence length="177" mass="20431">MISERPQGSLPSNTEPNPKEHVKAVTIRSGKVLTESEKKLPQEADRKEDEKVKPKISKKLVLREYKPPILYPAKLKKDRMDAQFEAQNALNHYGHEMRLCNSHKHETWMCLRPCGNLSTHFEIYNKSEWKMGIYHGRAQKPWAILTTEHGHVGTHTDVGEANERTHGRAMWAWATLT</sequence>
<evidence type="ECO:0000313" key="2">
    <source>
        <dbReference type="EMBL" id="PPS11002.1"/>
    </source>
</evidence>
<dbReference type="EMBL" id="KZ663654">
    <property type="protein sequence ID" value="PPS11002.1"/>
    <property type="molecule type" value="Genomic_DNA"/>
</dbReference>
<feature type="region of interest" description="Disordered" evidence="1">
    <location>
        <begin position="1"/>
        <end position="53"/>
    </location>
</feature>
<dbReference type="Proteomes" id="UP000239757">
    <property type="component" value="Unassembled WGS sequence"/>
</dbReference>
<protein>
    <submittedName>
        <fullName evidence="2">Uncharacterized protein</fullName>
    </submittedName>
</protein>
<name>A0A2P5Y5X6_GOSBA</name>
<evidence type="ECO:0000256" key="1">
    <source>
        <dbReference type="SAM" id="MobiDB-lite"/>
    </source>
</evidence>
<accession>A0A2P5Y5X6</accession>
<feature type="compositionally biased region" description="Basic and acidic residues" evidence="1">
    <location>
        <begin position="34"/>
        <end position="53"/>
    </location>
</feature>
<proteinExistence type="predicted"/>
<dbReference type="AlphaFoldDB" id="A0A2P5Y5X6"/>
<reference evidence="2 3" key="1">
    <citation type="submission" date="2015-01" db="EMBL/GenBank/DDBJ databases">
        <title>Genome of allotetraploid Gossypium barbadense reveals genomic plasticity and fiber elongation in cotton evolution.</title>
        <authorList>
            <person name="Chen X."/>
            <person name="Liu X."/>
            <person name="Zhao B."/>
            <person name="Zheng H."/>
            <person name="Hu Y."/>
            <person name="Lu G."/>
            <person name="Yang C."/>
            <person name="Chen J."/>
            <person name="Shan C."/>
            <person name="Zhang L."/>
            <person name="Zhou Y."/>
            <person name="Wang L."/>
            <person name="Guo W."/>
            <person name="Bai Y."/>
            <person name="Ruan J."/>
            <person name="Shangguan X."/>
            <person name="Mao Y."/>
            <person name="Jiang J."/>
            <person name="Zhu Y."/>
            <person name="Lei J."/>
            <person name="Kang H."/>
            <person name="Chen S."/>
            <person name="He X."/>
            <person name="Wang R."/>
            <person name="Wang Y."/>
            <person name="Chen J."/>
            <person name="Wang L."/>
            <person name="Yu S."/>
            <person name="Wang B."/>
            <person name="Wei J."/>
            <person name="Song S."/>
            <person name="Lu X."/>
            <person name="Gao Z."/>
            <person name="Gu W."/>
            <person name="Deng X."/>
            <person name="Ma D."/>
            <person name="Wang S."/>
            <person name="Liang W."/>
            <person name="Fang L."/>
            <person name="Cai C."/>
            <person name="Zhu X."/>
            <person name="Zhou B."/>
            <person name="Zhang Y."/>
            <person name="Chen Z."/>
            <person name="Xu S."/>
            <person name="Zhu R."/>
            <person name="Wang S."/>
            <person name="Zhang T."/>
            <person name="Zhao G."/>
        </authorList>
    </citation>
    <scope>NUCLEOTIDE SEQUENCE [LARGE SCALE GENOMIC DNA]</scope>
    <source>
        <strain evidence="3">cv. Xinhai21</strain>
        <tissue evidence="2">Leaf</tissue>
    </source>
</reference>
<organism evidence="2 3">
    <name type="scientific">Gossypium barbadense</name>
    <name type="common">Sea Island cotton</name>
    <name type="synonym">Hibiscus barbadensis</name>
    <dbReference type="NCBI Taxonomy" id="3634"/>
    <lineage>
        <taxon>Eukaryota</taxon>
        <taxon>Viridiplantae</taxon>
        <taxon>Streptophyta</taxon>
        <taxon>Embryophyta</taxon>
        <taxon>Tracheophyta</taxon>
        <taxon>Spermatophyta</taxon>
        <taxon>Magnoliopsida</taxon>
        <taxon>eudicotyledons</taxon>
        <taxon>Gunneridae</taxon>
        <taxon>Pentapetalae</taxon>
        <taxon>rosids</taxon>
        <taxon>malvids</taxon>
        <taxon>Malvales</taxon>
        <taxon>Malvaceae</taxon>
        <taxon>Malvoideae</taxon>
        <taxon>Gossypium</taxon>
    </lineage>
</organism>
<dbReference type="OrthoDB" id="997500at2759"/>
<evidence type="ECO:0000313" key="3">
    <source>
        <dbReference type="Proteomes" id="UP000239757"/>
    </source>
</evidence>
<gene>
    <name evidence="2" type="ORF">GOBAR_AA09647</name>
</gene>